<keyword evidence="2" id="KW-1185">Reference proteome</keyword>
<reference evidence="1" key="1">
    <citation type="submission" date="2023-01" db="EMBL/GenBank/DDBJ databases">
        <authorList>
            <person name="Piombo E."/>
        </authorList>
    </citation>
    <scope>NUCLEOTIDE SEQUENCE</scope>
</reference>
<sequence>MYWRLPDDAEYLVATPLMSEAPGLAANLHTSAKFAIRRRMGAGPSDGAGNKVGCNLVWGPTPANSPPRAQGLNHAYEVQHRGGRSGCVYCLVVQPVFRY</sequence>
<dbReference type="AlphaFoldDB" id="A0AA35QA87"/>
<protein>
    <submittedName>
        <fullName evidence="1">Uncharacterized protein</fullName>
    </submittedName>
</protein>
<evidence type="ECO:0000313" key="2">
    <source>
        <dbReference type="Proteomes" id="UP001160390"/>
    </source>
</evidence>
<organism evidence="1 2">
    <name type="scientific">Clonostachys chloroleuca</name>
    <dbReference type="NCBI Taxonomy" id="1926264"/>
    <lineage>
        <taxon>Eukaryota</taxon>
        <taxon>Fungi</taxon>
        <taxon>Dikarya</taxon>
        <taxon>Ascomycota</taxon>
        <taxon>Pezizomycotina</taxon>
        <taxon>Sordariomycetes</taxon>
        <taxon>Hypocreomycetidae</taxon>
        <taxon>Hypocreales</taxon>
        <taxon>Bionectriaceae</taxon>
        <taxon>Clonostachys</taxon>
    </lineage>
</organism>
<proteinExistence type="predicted"/>
<evidence type="ECO:0000313" key="1">
    <source>
        <dbReference type="EMBL" id="CAI6098266.1"/>
    </source>
</evidence>
<name>A0AA35QA87_9HYPO</name>
<dbReference type="Proteomes" id="UP001160390">
    <property type="component" value="Unassembled WGS sequence"/>
</dbReference>
<accession>A0AA35QA87</accession>
<dbReference type="EMBL" id="CABFNP030001299">
    <property type="protein sequence ID" value="CAI6098266.1"/>
    <property type="molecule type" value="Genomic_DNA"/>
</dbReference>
<gene>
    <name evidence="1" type="ORF">CCHLO57077_00002244</name>
</gene>
<comment type="caution">
    <text evidence="1">The sequence shown here is derived from an EMBL/GenBank/DDBJ whole genome shotgun (WGS) entry which is preliminary data.</text>
</comment>